<evidence type="ECO:0000259" key="3">
    <source>
        <dbReference type="Pfam" id="PF00725"/>
    </source>
</evidence>
<dbReference type="NCBIfam" id="NF006143">
    <property type="entry name" value="PRK08293.1"/>
    <property type="match status" value="1"/>
</dbReference>
<evidence type="ECO:0000313" key="5">
    <source>
        <dbReference type="EMBL" id="GHB29216.1"/>
    </source>
</evidence>
<dbReference type="SUPFAM" id="SSF48179">
    <property type="entry name" value="6-phosphogluconate dehydrogenase C-terminal domain-like"/>
    <property type="match status" value="1"/>
</dbReference>
<comment type="caution">
    <text evidence="5">The sequence shown here is derived from an EMBL/GenBank/DDBJ whole genome shotgun (WGS) entry which is preliminary data.</text>
</comment>
<proteinExistence type="predicted"/>
<dbReference type="InterPro" id="IPR036291">
    <property type="entry name" value="NAD(P)-bd_dom_sf"/>
</dbReference>
<sequence>MTIKNVCILGAGTLGTRVALQSALSGYKVSIYDINPKASEQSKKVMEKIVHQLAKSANLEADAGLNAIEGIIFTDIPANAVMDADIINESVLEDYAVKKEVWTLFGQIAPEKTIFTTNTSYMLPSMFADFSGRPEKFCALHFHDVFYSKVVDIMPHTGTDSDLIPLLMDFGRSLEQVPVFVKKENPGYIFNSMLMAFIGAAGKLITNHVGSIEDIDRSWMVNFHMPMGPFGILDSIGLDTAWHVTSSQKDTASQKFAAFLKTYVDAGKLGEKTGEGFYTYPNPAYRSKGFIE</sequence>
<evidence type="ECO:0000313" key="6">
    <source>
        <dbReference type="Proteomes" id="UP000642809"/>
    </source>
</evidence>
<dbReference type="PIRSF" id="PIRSF000105">
    <property type="entry name" value="HCDH"/>
    <property type="match status" value="1"/>
</dbReference>
<dbReference type="InterPro" id="IPR013328">
    <property type="entry name" value="6PGD_dom2"/>
</dbReference>
<evidence type="ECO:0000259" key="4">
    <source>
        <dbReference type="Pfam" id="PF02737"/>
    </source>
</evidence>
<dbReference type="InterPro" id="IPR022694">
    <property type="entry name" value="3-OHacyl-CoA_DH"/>
</dbReference>
<dbReference type="Gene3D" id="1.10.1040.10">
    <property type="entry name" value="N-(1-d-carboxylethyl)-l-norvaline Dehydrogenase, domain 2"/>
    <property type="match status" value="1"/>
</dbReference>
<feature type="domain" description="3-hydroxyacyl-CoA dehydrogenase C-terminal" evidence="3">
    <location>
        <begin position="187"/>
        <end position="280"/>
    </location>
</feature>
<dbReference type="InterPro" id="IPR008927">
    <property type="entry name" value="6-PGluconate_DH-like_C_sf"/>
</dbReference>
<dbReference type="InterPro" id="IPR006108">
    <property type="entry name" value="3HC_DH_C"/>
</dbReference>
<gene>
    <name evidence="5" type="ORF">GCM10008106_07630</name>
</gene>
<accession>A0A8J3CX16</accession>
<dbReference type="SUPFAM" id="SSF51735">
    <property type="entry name" value="NAD(P)-binding Rossmann-fold domains"/>
    <property type="match status" value="1"/>
</dbReference>
<feature type="domain" description="3-hydroxyacyl-CoA dehydrogenase NAD binding" evidence="4">
    <location>
        <begin position="5"/>
        <end position="182"/>
    </location>
</feature>
<reference evidence="5" key="2">
    <citation type="submission" date="2020-09" db="EMBL/GenBank/DDBJ databases">
        <authorList>
            <person name="Sun Q."/>
            <person name="Kim S."/>
        </authorList>
    </citation>
    <scope>NUCLEOTIDE SEQUENCE</scope>
    <source>
        <strain evidence="5">KCTC 23224</strain>
    </source>
</reference>
<dbReference type="PANTHER" id="PTHR48075">
    <property type="entry name" value="3-HYDROXYACYL-COA DEHYDROGENASE FAMILY PROTEIN"/>
    <property type="match status" value="1"/>
</dbReference>
<dbReference type="GO" id="GO:0016616">
    <property type="term" value="F:oxidoreductase activity, acting on the CH-OH group of donors, NAD or NADP as acceptor"/>
    <property type="evidence" value="ECO:0007669"/>
    <property type="project" value="InterPro"/>
</dbReference>
<keyword evidence="1" id="KW-0560">Oxidoreductase</keyword>
<protein>
    <submittedName>
        <fullName evidence="5">3-hydroxybutyryl-CoA dehydrogenase</fullName>
    </submittedName>
</protein>
<dbReference type="RefSeq" id="WP_189579129.1">
    <property type="nucleotide sequence ID" value="NZ_BMYF01000003.1"/>
</dbReference>
<organism evidence="5 6">
    <name type="scientific">Mongoliitalea lutea</name>
    <dbReference type="NCBI Taxonomy" id="849756"/>
    <lineage>
        <taxon>Bacteria</taxon>
        <taxon>Pseudomonadati</taxon>
        <taxon>Bacteroidota</taxon>
        <taxon>Cytophagia</taxon>
        <taxon>Cytophagales</taxon>
        <taxon>Cyclobacteriaceae</taxon>
        <taxon>Mongoliitalea</taxon>
    </lineage>
</organism>
<dbReference type="Gene3D" id="3.40.50.720">
    <property type="entry name" value="NAD(P)-binding Rossmann-like Domain"/>
    <property type="match status" value="1"/>
</dbReference>
<name>A0A8J3CX16_9BACT</name>
<dbReference type="GO" id="GO:0006631">
    <property type="term" value="P:fatty acid metabolic process"/>
    <property type="evidence" value="ECO:0007669"/>
    <property type="project" value="InterPro"/>
</dbReference>
<reference evidence="5" key="1">
    <citation type="journal article" date="2014" name="Int. J. Syst. Evol. Microbiol.">
        <title>Complete genome sequence of Corynebacterium casei LMG S-19264T (=DSM 44701T), isolated from a smear-ripened cheese.</title>
        <authorList>
            <consortium name="US DOE Joint Genome Institute (JGI-PGF)"/>
            <person name="Walter F."/>
            <person name="Albersmeier A."/>
            <person name="Kalinowski J."/>
            <person name="Ruckert C."/>
        </authorList>
    </citation>
    <scope>NUCLEOTIDE SEQUENCE</scope>
    <source>
        <strain evidence="5">KCTC 23224</strain>
    </source>
</reference>
<dbReference type="PANTHER" id="PTHR48075:SF5">
    <property type="entry name" value="3-HYDROXYBUTYRYL-COA DEHYDROGENASE"/>
    <property type="match status" value="1"/>
</dbReference>
<evidence type="ECO:0000256" key="1">
    <source>
        <dbReference type="ARBA" id="ARBA00023002"/>
    </source>
</evidence>
<dbReference type="AlphaFoldDB" id="A0A8J3CX16"/>
<dbReference type="Proteomes" id="UP000642809">
    <property type="component" value="Unassembled WGS sequence"/>
</dbReference>
<dbReference type="InterPro" id="IPR006176">
    <property type="entry name" value="3-OHacyl-CoA_DH_NAD-bd"/>
</dbReference>
<feature type="site" description="Important for catalytic activity" evidence="2">
    <location>
        <position position="141"/>
    </location>
</feature>
<dbReference type="Pfam" id="PF02737">
    <property type="entry name" value="3HCDH_N"/>
    <property type="match status" value="1"/>
</dbReference>
<dbReference type="Pfam" id="PF00725">
    <property type="entry name" value="3HCDH"/>
    <property type="match status" value="1"/>
</dbReference>
<keyword evidence="6" id="KW-1185">Reference proteome</keyword>
<dbReference type="EMBL" id="BMYF01000003">
    <property type="protein sequence ID" value="GHB29216.1"/>
    <property type="molecule type" value="Genomic_DNA"/>
</dbReference>
<dbReference type="GO" id="GO:0070403">
    <property type="term" value="F:NAD+ binding"/>
    <property type="evidence" value="ECO:0007669"/>
    <property type="project" value="InterPro"/>
</dbReference>
<evidence type="ECO:0000256" key="2">
    <source>
        <dbReference type="PIRSR" id="PIRSR000105-1"/>
    </source>
</evidence>